<reference evidence="2 3" key="1">
    <citation type="submission" date="2014-04" db="EMBL/GenBank/DDBJ databases">
        <authorList>
            <consortium name="DOE Joint Genome Institute"/>
            <person name="Kuo A."/>
            <person name="Girlanda M."/>
            <person name="Perotto S."/>
            <person name="Kohler A."/>
            <person name="Nagy L.G."/>
            <person name="Floudas D."/>
            <person name="Copeland A."/>
            <person name="Barry K.W."/>
            <person name="Cichocki N."/>
            <person name="Veneault-Fourrey C."/>
            <person name="LaButti K."/>
            <person name="Lindquist E.A."/>
            <person name="Lipzen A."/>
            <person name="Lundell T."/>
            <person name="Morin E."/>
            <person name="Murat C."/>
            <person name="Sun H."/>
            <person name="Tunlid A."/>
            <person name="Henrissat B."/>
            <person name="Grigoriev I.V."/>
            <person name="Hibbett D.S."/>
            <person name="Martin F."/>
            <person name="Nordberg H.P."/>
            <person name="Cantor M.N."/>
            <person name="Hua S.X."/>
        </authorList>
    </citation>
    <scope>NUCLEOTIDE SEQUENCE [LARGE SCALE GENOMIC DNA]</scope>
    <source>
        <strain evidence="2 3">MUT 4182</strain>
    </source>
</reference>
<feature type="compositionally biased region" description="Low complexity" evidence="1">
    <location>
        <begin position="160"/>
        <end position="182"/>
    </location>
</feature>
<gene>
    <name evidence="2" type="ORF">M407DRAFT_222222</name>
</gene>
<feature type="compositionally biased region" description="Polar residues" evidence="1">
    <location>
        <begin position="145"/>
        <end position="154"/>
    </location>
</feature>
<evidence type="ECO:0000313" key="3">
    <source>
        <dbReference type="Proteomes" id="UP000054248"/>
    </source>
</evidence>
<feature type="region of interest" description="Disordered" evidence="1">
    <location>
        <begin position="208"/>
        <end position="232"/>
    </location>
</feature>
<feature type="compositionally biased region" description="Acidic residues" evidence="1">
    <location>
        <begin position="262"/>
        <end position="278"/>
    </location>
</feature>
<feature type="compositionally biased region" description="Basic and acidic residues" evidence="1">
    <location>
        <begin position="221"/>
        <end position="232"/>
    </location>
</feature>
<reference evidence="3" key="2">
    <citation type="submission" date="2015-01" db="EMBL/GenBank/DDBJ databases">
        <title>Evolutionary Origins and Diversification of the Mycorrhizal Mutualists.</title>
        <authorList>
            <consortium name="DOE Joint Genome Institute"/>
            <consortium name="Mycorrhizal Genomics Consortium"/>
            <person name="Kohler A."/>
            <person name="Kuo A."/>
            <person name="Nagy L.G."/>
            <person name="Floudas D."/>
            <person name="Copeland A."/>
            <person name="Barry K.W."/>
            <person name="Cichocki N."/>
            <person name="Veneault-Fourrey C."/>
            <person name="LaButti K."/>
            <person name="Lindquist E.A."/>
            <person name="Lipzen A."/>
            <person name="Lundell T."/>
            <person name="Morin E."/>
            <person name="Murat C."/>
            <person name="Riley R."/>
            <person name="Ohm R."/>
            <person name="Sun H."/>
            <person name="Tunlid A."/>
            <person name="Henrissat B."/>
            <person name="Grigoriev I.V."/>
            <person name="Hibbett D.S."/>
            <person name="Martin F."/>
        </authorList>
    </citation>
    <scope>NUCLEOTIDE SEQUENCE [LARGE SCALE GENOMIC DNA]</scope>
    <source>
        <strain evidence="3">MUT 4182</strain>
    </source>
</reference>
<dbReference type="OrthoDB" id="3287939at2759"/>
<dbReference type="AlphaFoldDB" id="A0A0C3Q749"/>
<sequence length="370" mass="41539">MSGCPPLCPRARAFTQLYSQTPLILTVLIGWFSPSFEYILDVHGVSGLLSPPHLSSLGSLLARNHGATGQPGKWRTRQCQKTQVKKETISGPLTPVQVFIPPTRRTTQPPQDRTRSLLDKATVSPAAFPLAPRTRPQYPRKWTGGASSVPANPDSSKELAAPSPSPGAAPTTPSPHVSVPTTENSNLDRGLVTAAQQLRVDVVNHPKVDPATITEPSPKPAVDDVMTKKERRVTRDERRGSWDWQYESEMALQRYSVVINEGDSETSAEEEGNPEEPPESLLQLWQQSTTHEDRHRSWDPTWEPVMDLFRYSMTSEDLQRLEVERRTKPWLQSQPPESPKPKRIFNWFGLGGNKKTEERGRAQARRRRLQ</sequence>
<evidence type="ECO:0000256" key="1">
    <source>
        <dbReference type="SAM" id="MobiDB-lite"/>
    </source>
</evidence>
<keyword evidence="3" id="KW-1185">Reference proteome</keyword>
<feature type="region of interest" description="Disordered" evidence="1">
    <location>
        <begin position="95"/>
        <end position="184"/>
    </location>
</feature>
<dbReference type="EMBL" id="KN823203">
    <property type="protein sequence ID" value="KIO19781.1"/>
    <property type="molecule type" value="Genomic_DNA"/>
</dbReference>
<feature type="region of interest" description="Disordered" evidence="1">
    <location>
        <begin position="262"/>
        <end position="281"/>
    </location>
</feature>
<feature type="compositionally biased region" description="Low complexity" evidence="1">
    <location>
        <begin position="101"/>
        <end position="111"/>
    </location>
</feature>
<evidence type="ECO:0000313" key="2">
    <source>
        <dbReference type="EMBL" id="KIO19781.1"/>
    </source>
</evidence>
<name>A0A0C3Q749_9AGAM</name>
<protein>
    <submittedName>
        <fullName evidence="2">Uncharacterized protein</fullName>
    </submittedName>
</protein>
<organism evidence="2 3">
    <name type="scientific">Tulasnella calospora MUT 4182</name>
    <dbReference type="NCBI Taxonomy" id="1051891"/>
    <lineage>
        <taxon>Eukaryota</taxon>
        <taxon>Fungi</taxon>
        <taxon>Dikarya</taxon>
        <taxon>Basidiomycota</taxon>
        <taxon>Agaricomycotina</taxon>
        <taxon>Agaricomycetes</taxon>
        <taxon>Cantharellales</taxon>
        <taxon>Tulasnellaceae</taxon>
        <taxon>Tulasnella</taxon>
    </lineage>
</organism>
<proteinExistence type="predicted"/>
<accession>A0A0C3Q749</accession>
<feature type="region of interest" description="Disordered" evidence="1">
    <location>
        <begin position="325"/>
        <end position="370"/>
    </location>
</feature>
<dbReference type="Proteomes" id="UP000054248">
    <property type="component" value="Unassembled WGS sequence"/>
</dbReference>
<dbReference type="HOGENOM" id="CLU_748399_0_0_1"/>